<keyword evidence="1" id="KW-0472">Membrane</keyword>
<feature type="transmembrane region" description="Helical" evidence="1">
    <location>
        <begin position="338"/>
        <end position="357"/>
    </location>
</feature>
<keyword evidence="1" id="KW-0812">Transmembrane</keyword>
<feature type="transmembrane region" description="Helical" evidence="1">
    <location>
        <begin position="653"/>
        <end position="670"/>
    </location>
</feature>
<feature type="transmembrane region" description="Helical" evidence="1">
    <location>
        <begin position="618"/>
        <end position="641"/>
    </location>
</feature>
<reference evidence="2 3" key="1">
    <citation type="submission" date="2013-02" db="EMBL/GenBank/DDBJ databases">
        <title>The Genome Sequence of Acinetobacter bereziniae NIPH 3.</title>
        <authorList>
            <consortium name="The Broad Institute Genome Sequencing Platform"/>
            <consortium name="The Broad Institute Genome Sequencing Center for Infectious Disease"/>
            <person name="Cerqueira G."/>
            <person name="Feldgarden M."/>
            <person name="Courvalin P."/>
            <person name="Perichon B."/>
            <person name="Grillot-Courvalin C."/>
            <person name="Clermont D."/>
            <person name="Rocha E."/>
            <person name="Yoon E.-J."/>
            <person name="Nemec A."/>
            <person name="Walker B."/>
            <person name="Young S.K."/>
            <person name="Zeng Q."/>
            <person name="Gargeya S."/>
            <person name="Fitzgerald M."/>
            <person name="Haas B."/>
            <person name="Abouelleil A."/>
            <person name="Alvarado L."/>
            <person name="Arachchi H.M."/>
            <person name="Berlin A.M."/>
            <person name="Chapman S.B."/>
            <person name="Dewar J."/>
            <person name="Goldberg J."/>
            <person name="Griggs A."/>
            <person name="Gujja S."/>
            <person name="Hansen M."/>
            <person name="Howarth C."/>
            <person name="Imamovic A."/>
            <person name="Larimer J."/>
            <person name="McCowan C."/>
            <person name="Murphy C."/>
            <person name="Neiman D."/>
            <person name="Pearson M."/>
            <person name="Priest M."/>
            <person name="Roberts A."/>
            <person name="Saif S."/>
            <person name="Shea T."/>
            <person name="Sisk P."/>
            <person name="Sykes S."/>
            <person name="Wortman J."/>
            <person name="Nusbaum C."/>
            <person name="Birren B."/>
        </authorList>
    </citation>
    <scope>NUCLEOTIDE SEQUENCE [LARGE SCALE GENOMIC DNA]</scope>
    <source>
        <strain evidence="2 3">NIPH 3</strain>
    </source>
</reference>
<feature type="transmembrane region" description="Helical" evidence="1">
    <location>
        <begin position="207"/>
        <end position="230"/>
    </location>
</feature>
<feature type="transmembrane region" description="Helical" evidence="1">
    <location>
        <begin position="561"/>
        <end position="583"/>
    </location>
</feature>
<feature type="transmembrane region" description="Helical" evidence="1">
    <location>
        <begin position="862"/>
        <end position="880"/>
    </location>
</feature>
<feature type="transmembrane region" description="Helical" evidence="1">
    <location>
        <begin position="732"/>
        <end position="749"/>
    </location>
</feature>
<proteinExistence type="predicted"/>
<feature type="transmembrane region" description="Helical" evidence="1">
    <location>
        <begin position="402"/>
        <end position="423"/>
    </location>
</feature>
<evidence type="ECO:0008006" key="4">
    <source>
        <dbReference type="Google" id="ProtNLM"/>
    </source>
</evidence>
<feature type="transmembrane region" description="Helical" evidence="1">
    <location>
        <begin position="291"/>
        <end position="308"/>
    </location>
</feature>
<feature type="transmembrane region" description="Helical" evidence="1">
    <location>
        <begin position="834"/>
        <end position="855"/>
    </location>
</feature>
<organism evidence="2 3">
    <name type="scientific">Acinetobacter bereziniae NIPH 3</name>
    <dbReference type="NCBI Taxonomy" id="1217651"/>
    <lineage>
        <taxon>Bacteria</taxon>
        <taxon>Pseudomonadati</taxon>
        <taxon>Pseudomonadota</taxon>
        <taxon>Gammaproteobacteria</taxon>
        <taxon>Moraxellales</taxon>
        <taxon>Moraxellaceae</taxon>
        <taxon>Acinetobacter</taxon>
    </lineage>
</organism>
<feature type="transmembrane region" description="Helical" evidence="1">
    <location>
        <begin position="704"/>
        <end position="720"/>
    </location>
</feature>
<feature type="transmembrane region" description="Helical" evidence="1">
    <location>
        <begin position="265"/>
        <end position="284"/>
    </location>
</feature>
<feature type="transmembrane region" description="Helical" evidence="1">
    <location>
        <begin position="48"/>
        <end position="66"/>
    </location>
</feature>
<feature type="transmembrane region" description="Helical" evidence="1">
    <location>
        <begin position="506"/>
        <end position="525"/>
    </location>
</feature>
<evidence type="ECO:0000313" key="2">
    <source>
        <dbReference type="EMBL" id="ENV22387.1"/>
    </source>
</evidence>
<evidence type="ECO:0000313" key="3">
    <source>
        <dbReference type="Proteomes" id="UP000013270"/>
    </source>
</evidence>
<feature type="transmembrane region" description="Helical" evidence="1">
    <location>
        <begin position="761"/>
        <end position="782"/>
    </location>
</feature>
<protein>
    <recommendedName>
        <fullName evidence="4">DUF2339 domain-containing protein</fullName>
    </recommendedName>
</protein>
<feature type="transmembrane region" description="Helical" evidence="1">
    <location>
        <begin position="86"/>
        <end position="119"/>
    </location>
</feature>
<accession>N8XD56</accession>
<comment type="caution">
    <text evidence="2">The sequence shown here is derived from an EMBL/GenBank/DDBJ whole genome shotgun (WGS) entry which is preliminary data.</text>
</comment>
<feature type="transmembrane region" description="Helical" evidence="1">
    <location>
        <begin position="429"/>
        <end position="448"/>
    </location>
</feature>
<gene>
    <name evidence="2" type="ORF">F963_01606</name>
</gene>
<feature type="transmembrane region" description="Helical" evidence="1">
    <location>
        <begin position="589"/>
        <end position="606"/>
    </location>
</feature>
<dbReference type="PANTHER" id="PTHR38434:SF1">
    <property type="entry name" value="BLL2549 PROTEIN"/>
    <property type="match status" value="1"/>
</dbReference>
<dbReference type="EMBL" id="APPK01000027">
    <property type="protein sequence ID" value="ENV22387.1"/>
    <property type="molecule type" value="Genomic_DNA"/>
</dbReference>
<dbReference type="PATRIC" id="fig|1217651.3.peg.1585"/>
<feature type="transmembrane region" description="Helical" evidence="1">
    <location>
        <begin position="237"/>
        <end position="259"/>
    </location>
</feature>
<feature type="transmembrane region" description="Helical" evidence="1">
    <location>
        <begin position="460"/>
        <end position="477"/>
    </location>
</feature>
<dbReference type="InterPro" id="IPR019286">
    <property type="entry name" value="DUF2339_TM"/>
</dbReference>
<feature type="transmembrane region" description="Helical" evidence="1">
    <location>
        <begin position="794"/>
        <end position="814"/>
    </location>
</feature>
<feature type="transmembrane region" description="Helical" evidence="1">
    <location>
        <begin position="23"/>
        <end position="41"/>
    </location>
</feature>
<dbReference type="PANTHER" id="PTHR38434">
    <property type="entry name" value="BLL2549 PROTEIN"/>
    <property type="match status" value="1"/>
</dbReference>
<feature type="transmembrane region" description="Helical" evidence="1">
    <location>
        <begin position="892"/>
        <end position="909"/>
    </location>
</feature>
<feature type="transmembrane region" description="Helical" evidence="1">
    <location>
        <begin position="314"/>
        <end position="331"/>
    </location>
</feature>
<dbReference type="Pfam" id="PF10101">
    <property type="entry name" value="DUF2339"/>
    <property type="match status" value="1"/>
</dbReference>
<feature type="transmembrane region" description="Helical" evidence="1">
    <location>
        <begin position="369"/>
        <end position="390"/>
    </location>
</feature>
<feature type="transmembrane region" description="Helical" evidence="1">
    <location>
        <begin position="531"/>
        <end position="549"/>
    </location>
</feature>
<sequence>MLLYDQYIEDEESKNMLKGQNEIRIIWLMMLIIIAVSAWFLDAHVLTYLCGLAFVMSVMQYVDAIQNPMLDIAQSMHLPLHSTSKVPLYISSIIAVVGLTLHLSWMVGLGLTAWIFFFLRWLRRLERYLTQVQIQIQSLEYSANRSTTSFSIPSTQFEEVPRDSATSLISQIQDWIFKGNPVLKVAILVLVIGIILLLRFATEHWQLSLVIKLTLVALSSIAITTLGLSLQSKNRSFALALEGLGLAGLSLTLFFAYYTHVIPNIYLASLCFVMIMLITLSLSLKQQSVELALMAMSIAYIAPFTLPVRDATVVELLTYYLLINIAIAIMSTLRPWKYLNQIGFLVTAIVGSVYAIGHGDLQDKQTLTLLIFAHTAVFIWLGFRFSQLIAKQDVEQFKLKPSLDIALIFGAPIVSYLFLYLLYFHQSMLLASFSLAFAALFAGIYQFSKRNQSIQLISQSYFSLALIFMALIPPILLHGQWSVVGWVLEGLCIWGYALYRQSAISRYLAMALMVVAGATSLYYLFKLPNFPTTMYWYLCISYIFAVLLGNSRETFRQQLNALSTLFLSLLMIAATSMLLILLLDYFNGAYRYIYTLLILSATYLLMNELMLKLKALSTWLIPKWIGIIPIYVFALILLLDISQNGVLVWQTDIDRWGMTLAGLILTTLWLKPFHALRFMEEWGSLGVLISLSLASLTLIPYTPYISVVILPLLFCGWCFIQKSADWKIFWQTRTSLALMLIWIICSQLFSQQAFQGYLLPILNPFDLVSIAMLMGFLWMLNLQQKLALQQGKDQGILAVLSVLSLLWLSSYMVLRALHVYFATPYNQLDLWQDATAQLSLTLLWVSLALISMSFASRKQLRPVWILGGSILIIVTLKLVLLDLSHIGTLTRVISFLGAGFVMLLIAYIAPIPEPKRLES</sequence>
<keyword evidence="1" id="KW-1133">Transmembrane helix</keyword>
<dbReference type="AlphaFoldDB" id="N8XD56"/>
<dbReference type="HOGENOM" id="CLU_299108_0_0_6"/>
<feature type="transmembrane region" description="Helical" evidence="1">
    <location>
        <begin position="182"/>
        <end position="201"/>
    </location>
</feature>
<dbReference type="Proteomes" id="UP000013270">
    <property type="component" value="Unassembled WGS sequence"/>
</dbReference>
<name>N8XD56_ACIBZ</name>
<evidence type="ECO:0000256" key="1">
    <source>
        <dbReference type="SAM" id="Phobius"/>
    </source>
</evidence>